<accession>A0A1H3J5Z1</accession>
<sequence length="70" mass="7773">MNHEDLIRKFDTPSDGPDAQARRQQIGQRIQDMQERGEVVSESLAQRHAEVPLPTKPKPSAPRTEPGADG</sequence>
<dbReference type="Proteomes" id="UP000199529">
    <property type="component" value="Unassembled WGS sequence"/>
</dbReference>
<gene>
    <name evidence="2" type="ORF">SAMN05216215_102516</name>
</gene>
<reference evidence="3" key="1">
    <citation type="submission" date="2016-10" db="EMBL/GenBank/DDBJ databases">
        <authorList>
            <person name="Varghese N."/>
            <person name="Submissions S."/>
        </authorList>
    </citation>
    <scope>NUCLEOTIDE SEQUENCE [LARGE SCALE GENOMIC DNA]</scope>
    <source>
        <strain evidence="3">CGMCC 4.3530</strain>
    </source>
</reference>
<feature type="region of interest" description="Disordered" evidence="1">
    <location>
        <begin position="1"/>
        <end position="70"/>
    </location>
</feature>
<name>A0A1H3J5Z1_9PSEU</name>
<keyword evidence="3" id="KW-1185">Reference proteome</keyword>
<dbReference type="AlphaFoldDB" id="A0A1H3J5Z1"/>
<dbReference type="STRING" id="418495.SAMN05216215_102516"/>
<feature type="compositionally biased region" description="Basic and acidic residues" evidence="1">
    <location>
        <begin position="1"/>
        <end position="12"/>
    </location>
</feature>
<protein>
    <submittedName>
        <fullName evidence="2">Uncharacterized protein</fullName>
    </submittedName>
</protein>
<feature type="compositionally biased region" description="Low complexity" evidence="1">
    <location>
        <begin position="22"/>
        <end position="31"/>
    </location>
</feature>
<proteinExistence type="predicted"/>
<evidence type="ECO:0000313" key="3">
    <source>
        <dbReference type="Proteomes" id="UP000199529"/>
    </source>
</evidence>
<dbReference type="EMBL" id="FNOK01000025">
    <property type="protein sequence ID" value="SDY35351.1"/>
    <property type="molecule type" value="Genomic_DNA"/>
</dbReference>
<organism evidence="2 3">
    <name type="scientific">Saccharopolyspora shandongensis</name>
    <dbReference type="NCBI Taxonomy" id="418495"/>
    <lineage>
        <taxon>Bacteria</taxon>
        <taxon>Bacillati</taxon>
        <taxon>Actinomycetota</taxon>
        <taxon>Actinomycetes</taxon>
        <taxon>Pseudonocardiales</taxon>
        <taxon>Pseudonocardiaceae</taxon>
        <taxon>Saccharopolyspora</taxon>
    </lineage>
</organism>
<dbReference type="OrthoDB" id="9956922at2"/>
<evidence type="ECO:0000313" key="2">
    <source>
        <dbReference type="EMBL" id="SDY35351.1"/>
    </source>
</evidence>
<evidence type="ECO:0000256" key="1">
    <source>
        <dbReference type="SAM" id="MobiDB-lite"/>
    </source>
</evidence>
<feature type="compositionally biased region" description="Basic and acidic residues" evidence="1">
    <location>
        <begin position="32"/>
        <end position="50"/>
    </location>
</feature>
<dbReference type="RefSeq" id="WP_143061092.1">
    <property type="nucleotide sequence ID" value="NZ_FNOK01000025.1"/>
</dbReference>